<sequence>MSHAHGTADCLCQPVHHHPQPCAFLARLLSSPQRSTRLCVPSATARPMTAPCKQKVHFLHLHFLHPPRHPPNPVHFRAAPCNAPQPSTNPLLSPTTLTNLARSSSCLRKLRKPL</sequence>
<dbReference type="AlphaFoldDB" id="A0A7S4CJZ7"/>
<organism evidence="1">
    <name type="scientific">Eutreptiella gymnastica</name>
    <dbReference type="NCBI Taxonomy" id="73025"/>
    <lineage>
        <taxon>Eukaryota</taxon>
        <taxon>Discoba</taxon>
        <taxon>Euglenozoa</taxon>
        <taxon>Euglenida</taxon>
        <taxon>Spirocuta</taxon>
        <taxon>Euglenophyceae</taxon>
        <taxon>Eutreptiales</taxon>
        <taxon>Eutreptiaceae</taxon>
        <taxon>Eutreptiella</taxon>
    </lineage>
</organism>
<protein>
    <submittedName>
        <fullName evidence="1">Uncharacterized protein</fullName>
    </submittedName>
</protein>
<dbReference type="EMBL" id="HBJA01031191">
    <property type="protein sequence ID" value="CAE0799206.1"/>
    <property type="molecule type" value="Transcribed_RNA"/>
</dbReference>
<evidence type="ECO:0000313" key="1">
    <source>
        <dbReference type="EMBL" id="CAE0799206.1"/>
    </source>
</evidence>
<accession>A0A7S4CJZ7</accession>
<name>A0A7S4CJZ7_9EUGL</name>
<gene>
    <name evidence="1" type="ORF">EGYM00163_LOCUS10327</name>
</gene>
<reference evidence="1" key="1">
    <citation type="submission" date="2021-01" db="EMBL/GenBank/DDBJ databases">
        <authorList>
            <person name="Corre E."/>
            <person name="Pelletier E."/>
            <person name="Niang G."/>
            <person name="Scheremetjew M."/>
            <person name="Finn R."/>
            <person name="Kale V."/>
            <person name="Holt S."/>
            <person name="Cochrane G."/>
            <person name="Meng A."/>
            <person name="Brown T."/>
            <person name="Cohen L."/>
        </authorList>
    </citation>
    <scope>NUCLEOTIDE SEQUENCE</scope>
    <source>
        <strain evidence="1">CCMP1594</strain>
    </source>
</reference>
<proteinExistence type="predicted"/>